<evidence type="ECO:0000256" key="1">
    <source>
        <dbReference type="SAM" id="MobiDB-lite"/>
    </source>
</evidence>
<proteinExistence type="predicted"/>
<sequence length="966" mass="104170">MVAGSRIDSGTQILSASVRKTIQSIKEIVGNHSDAEIYVTLKETNMDPNETAQKLLNQGLLRFYFFCFNSFPNWLLCTVCHGRAQTTRTSSINNRKEMKGTDRAVRDDVVNFCKKERVGGKGIGKHCLGLNPFHEVRRKKDRKKENTGYKGLAEARKYGEHEGQGIKSYTPDRGGQRGGYNANVASGEHEGQGIKPYTPDRGGQRGGYNRNFAPGGSREFRIVKDNRVNHNVNREMKPPTSQCSTSTSQQGSSHVSEKGYVCVPIIRFCYSVCFSFPICQFSQSFDFDVLKPISPFGTSAYVNSYRINILTRGLVNSSLGTSNNQKLSGGRHSSQASVLSAVSYPKQSTNSSGIIGKEVREERRAAVPTTVSQVEASKPNDVLASNHSVVGVSSSSDPVHVPSADSRSAATVVGAIRRGFGAVGVRRQYTESSVKPSSAHSSSVSTAHLGKDGGTSSKDLSRPFTAISKSDHSSQTALSESVGPGRTFSTNQYNSRPHQQVVAHQKASQPNKEWKPKSSKTSSLNGPGVIGTPAKAKPVSNTPDNSKGLEIDAAQVQEKLSQENSFENQNVIIAEHIRVTESDRFGLTFGSFGTNFDSFRNFVSESHAVGNAEYSSAEPSASLSTSAPESSSGETSASKHVDLPDDQVRNSDSSSPASGAVPEHQLLVNKESSSPQNLDSYAEIGLVRSDSPSYPPSESQQQIDTPELPNFSVSQAYDAHTDYDIRYIRPTMDETIRGQGLPFPQEVKLNTMQLSDKSRHACTPSLFYETSLSVTLIFYLLMPGSSSHLAANNLKYGIQQFKPVPAGSPTGFGNFASPTGYAINAAGVVGSAAGLEDSSRLKYKDGNLYVPNPQAETSEIWIQNPRELPNLQSASYYNMPPQTPHSGYMPSHTGHASFNAAAQSSHMQFPGGLYHPPPQPAAMANPHHHLGPAMGGNVGVAAAAPGAQVGAYQQPQLGHLNWTTNF</sequence>
<feature type="compositionally biased region" description="Basic and acidic residues" evidence="1">
    <location>
        <begin position="637"/>
        <end position="649"/>
    </location>
</feature>
<dbReference type="EMBL" id="QEFC01002172">
    <property type="protein sequence ID" value="KAE9453370.1"/>
    <property type="molecule type" value="Genomic_DNA"/>
</dbReference>
<keyword evidence="4" id="KW-1185">Reference proteome</keyword>
<reference evidence="3 4" key="1">
    <citation type="journal article" date="2019" name="Genome Biol. Evol.">
        <title>The Rhododendron genome and chromosomal organization provide insight into shared whole-genome duplications across the heath family (Ericaceae).</title>
        <authorList>
            <person name="Soza V.L."/>
            <person name="Lindsley D."/>
            <person name="Waalkes A."/>
            <person name="Ramage E."/>
            <person name="Patwardhan R.P."/>
            <person name="Burton J.N."/>
            <person name="Adey A."/>
            <person name="Kumar A."/>
            <person name="Qiu R."/>
            <person name="Shendure J."/>
            <person name="Hall B."/>
        </authorList>
    </citation>
    <scope>NUCLEOTIDE SEQUENCE [LARGE SCALE GENOMIC DNA]</scope>
    <source>
        <strain evidence="3">RSF 1966-606</strain>
    </source>
</reference>
<dbReference type="SUPFAM" id="SSF46934">
    <property type="entry name" value="UBA-like"/>
    <property type="match status" value="1"/>
</dbReference>
<accession>A0A6A4L569</accession>
<evidence type="ECO:0000313" key="4">
    <source>
        <dbReference type="Proteomes" id="UP000428333"/>
    </source>
</evidence>
<feature type="region of interest" description="Disordered" evidence="1">
    <location>
        <begin position="687"/>
        <end position="710"/>
    </location>
</feature>
<organism evidence="3 4">
    <name type="scientific">Rhododendron williamsianum</name>
    <dbReference type="NCBI Taxonomy" id="262921"/>
    <lineage>
        <taxon>Eukaryota</taxon>
        <taxon>Viridiplantae</taxon>
        <taxon>Streptophyta</taxon>
        <taxon>Embryophyta</taxon>
        <taxon>Tracheophyta</taxon>
        <taxon>Spermatophyta</taxon>
        <taxon>Magnoliopsida</taxon>
        <taxon>eudicotyledons</taxon>
        <taxon>Gunneridae</taxon>
        <taxon>Pentapetalae</taxon>
        <taxon>asterids</taxon>
        <taxon>Ericales</taxon>
        <taxon>Ericaceae</taxon>
        <taxon>Ericoideae</taxon>
        <taxon>Rhodoreae</taxon>
        <taxon>Rhododendron</taxon>
    </lineage>
</organism>
<evidence type="ECO:0000259" key="2">
    <source>
        <dbReference type="Pfam" id="PF06972"/>
    </source>
</evidence>
<feature type="compositionally biased region" description="Low complexity" evidence="1">
    <location>
        <begin position="432"/>
        <end position="445"/>
    </location>
</feature>
<dbReference type="PANTHER" id="PTHR47070:SF2">
    <property type="entry name" value="OS06G0206100 PROTEIN"/>
    <property type="match status" value="1"/>
</dbReference>
<dbReference type="Pfam" id="PF06972">
    <property type="entry name" value="GIP1_N"/>
    <property type="match status" value="1"/>
</dbReference>
<gene>
    <name evidence="3" type="ORF">C3L33_14718</name>
</gene>
<feature type="non-terminal residue" evidence="3">
    <location>
        <position position="1"/>
    </location>
</feature>
<dbReference type="OrthoDB" id="657470at2759"/>
<dbReference type="PANTHER" id="PTHR47070">
    <property type="entry name" value="HYDROXYPROLINE-RICH GLYCOPROTEIN-LIKE"/>
    <property type="match status" value="1"/>
</dbReference>
<feature type="region of interest" description="Disordered" evidence="1">
    <location>
        <begin position="431"/>
        <end position="547"/>
    </location>
</feature>
<protein>
    <recommendedName>
        <fullName evidence="2">GBF-interacting protein 1 N-terminal domain-containing protein</fullName>
    </recommendedName>
</protein>
<evidence type="ECO:0000313" key="3">
    <source>
        <dbReference type="EMBL" id="KAE9453370.1"/>
    </source>
</evidence>
<name>A0A6A4L569_9ERIC</name>
<feature type="region of interest" description="Disordered" evidence="1">
    <location>
        <begin position="614"/>
        <end position="663"/>
    </location>
</feature>
<feature type="compositionally biased region" description="Low complexity" evidence="1">
    <location>
        <begin position="689"/>
        <end position="702"/>
    </location>
</feature>
<feature type="compositionally biased region" description="Polar residues" evidence="1">
    <location>
        <begin position="487"/>
        <end position="498"/>
    </location>
</feature>
<feature type="compositionally biased region" description="Low complexity" evidence="1">
    <location>
        <begin position="614"/>
        <end position="636"/>
    </location>
</feature>
<dbReference type="AlphaFoldDB" id="A0A6A4L569"/>
<dbReference type="InterPro" id="IPR009060">
    <property type="entry name" value="UBA-like_sf"/>
</dbReference>
<feature type="region of interest" description="Disordered" evidence="1">
    <location>
        <begin position="185"/>
        <end position="207"/>
    </location>
</feature>
<dbReference type="Proteomes" id="UP000428333">
    <property type="component" value="Linkage Group LG08"/>
</dbReference>
<dbReference type="InterPro" id="IPR009719">
    <property type="entry name" value="GIP1_N"/>
</dbReference>
<comment type="caution">
    <text evidence="3">The sequence shown here is derived from an EMBL/GenBank/DDBJ whole genome shotgun (WGS) entry which is preliminary data.</text>
</comment>
<feature type="domain" description="GBF-interacting protein 1 N-terminal" evidence="2">
    <location>
        <begin position="16"/>
        <end position="58"/>
    </location>
</feature>